<sequence>MNCENCRECLRDATTHGGWPVLATRMVVCPTCGNKRCPHATNHELACTGSNDRGQPGSDYQ</sequence>
<evidence type="ECO:0000313" key="1">
    <source>
        <dbReference type="EMBL" id="MEM5400848.1"/>
    </source>
</evidence>
<comment type="caution">
    <text evidence="1">The sequence shown here is derived from an EMBL/GenBank/DDBJ whole genome shotgun (WGS) entry which is preliminary data.</text>
</comment>
<name>A0ACC6RGW4_9BURK</name>
<reference evidence="1" key="1">
    <citation type="submission" date="2024-01" db="EMBL/GenBank/DDBJ databases">
        <title>The diversity of rhizobia nodulating Mimosa spp. in eleven states of Brazil covering several biomes is determined by host plant, location, and edaphic factors.</title>
        <authorList>
            <person name="Rouws L."/>
            <person name="Barauna A."/>
            <person name="Beukes C."/>
            <person name="De Faria S.M."/>
            <person name="Gross E."/>
            <person name="Dos Reis Junior F.B."/>
            <person name="Simon M."/>
            <person name="Maluk M."/>
            <person name="Odee D.W."/>
            <person name="Kenicer G."/>
            <person name="Young J.P.W."/>
            <person name="Reis V.M."/>
            <person name="Zilli J."/>
            <person name="James E.K."/>
        </authorList>
    </citation>
    <scope>NUCLEOTIDE SEQUENCE</scope>
    <source>
        <strain evidence="1">JPY452</strain>
    </source>
</reference>
<keyword evidence="2" id="KW-1185">Reference proteome</keyword>
<protein>
    <submittedName>
        <fullName evidence="1">Uncharacterized protein</fullName>
    </submittedName>
</protein>
<proteinExistence type="predicted"/>
<dbReference type="EMBL" id="JAYMRU010000007">
    <property type="protein sequence ID" value="MEM5400848.1"/>
    <property type="molecule type" value="Genomic_DNA"/>
</dbReference>
<evidence type="ECO:0000313" key="2">
    <source>
        <dbReference type="Proteomes" id="UP001392318"/>
    </source>
</evidence>
<accession>A0ACC6RGW4</accession>
<dbReference type="Proteomes" id="UP001392318">
    <property type="component" value="Unassembled WGS sequence"/>
</dbReference>
<gene>
    <name evidence="1" type="ORF">VSR83_12220</name>
</gene>
<organism evidence="1 2">
    <name type="scientific">Paraburkholderia unamae</name>
    <dbReference type="NCBI Taxonomy" id="219649"/>
    <lineage>
        <taxon>Bacteria</taxon>
        <taxon>Pseudomonadati</taxon>
        <taxon>Pseudomonadota</taxon>
        <taxon>Betaproteobacteria</taxon>
        <taxon>Burkholderiales</taxon>
        <taxon>Burkholderiaceae</taxon>
        <taxon>Paraburkholderia</taxon>
    </lineage>
</organism>